<name>A0A9D1CUZ0_9FIRM</name>
<evidence type="ECO:0000256" key="4">
    <source>
        <dbReference type="ARBA" id="ARBA00022692"/>
    </source>
</evidence>
<proteinExistence type="predicted"/>
<feature type="transmembrane region" description="Helical" evidence="7">
    <location>
        <begin position="12"/>
        <end position="32"/>
    </location>
</feature>
<evidence type="ECO:0000256" key="6">
    <source>
        <dbReference type="ARBA" id="ARBA00023136"/>
    </source>
</evidence>
<feature type="transmembrane region" description="Helical" evidence="7">
    <location>
        <begin position="342"/>
        <end position="358"/>
    </location>
</feature>
<comment type="caution">
    <text evidence="8">The sequence shown here is derived from an EMBL/GenBank/DDBJ whole genome shotgun (WGS) entry which is preliminary data.</text>
</comment>
<evidence type="ECO:0000313" key="9">
    <source>
        <dbReference type="Proteomes" id="UP000886787"/>
    </source>
</evidence>
<feature type="transmembrane region" description="Helical" evidence="7">
    <location>
        <begin position="157"/>
        <end position="178"/>
    </location>
</feature>
<dbReference type="InterPro" id="IPR047135">
    <property type="entry name" value="YsiQ"/>
</dbReference>
<feature type="transmembrane region" description="Helical" evidence="7">
    <location>
        <begin position="125"/>
        <end position="145"/>
    </location>
</feature>
<dbReference type="PANTHER" id="PTHR42925">
    <property type="entry name" value="MULTIDRUG AND TOXIN EFFLUX PROTEIN MATE FAMILY"/>
    <property type="match status" value="1"/>
</dbReference>
<organism evidence="8 9">
    <name type="scientific">Candidatus Scatavimonas merdigallinarum</name>
    <dbReference type="NCBI Taxonomy" id="2840914"/>
    <lineage>
        <taxon>Bacteria</taxon>
        <taxon>Bacillati</taxon>
        <taxon>Bacillota</taxon>
        <taxon>Clostridia</taxon>
        <taxon>Eubacteriales</taxon>
        <taxon>Oscillospiraceae</taxon>
        <taxon>Oscillospiraceae incertae sedis</taxon>
        <taxon>Candidatus Scatavimonas</taxon>
    </lineage>
</organism>
<dbReference type="CDD" id="cd13134">
    <property type="entry name" value="MATE_like_8"/>
    <property type="match status" value="1"/>
</dbReference>
<evidence type="ECO:0000256" key="2">
    <source>
        <dbReference type="ARBA" id="ARBA00022448"/>
    </source>
</evidence>
<evidence type="ECO:0000256" key="1">
    <source>
        <dbReference type="ARBA" id="ARBA00004651"/>
    </source>
</evidence>
<evidence type="ECO:0000256" key="5">
    <source>
        <dbReference type="ARBA" id="ARBA00022989"/>
    </source>
</evidence>
<evidence type="ECO:0000313" key="8">
    <source>
        <dbReference type="EMBL" id="HIQ81231.1"/>
    </source>
</evidence>
<keyword evidence="2" id="KW-0813">Transport</keyword>
<dbReference type="GO" id="GO:0042910">
    <property type="term" value="F:xenobiotic transmembrane transporter activity"/>
    <property type="evidence" value="ECO:0007669"/>
    <property type="project" value="InterPro"/>
</dbReference>
<dbReference type="Pfam" id="PF01554">
    <property type="entry name" value="MatE"/>
    <property type="match status" value="2"/>
</dbReference>
<keyword evidence="4 7" id="KW-0812">Transmembrane</keyword>
<dbReference type="GO" id="GO:0005886">
    <property type="term" value="C:plasma membrane"/>
    <property type="evidence" value="ECO:0007669"/>
    <property type="project" value="UniProtKB-SubCell"/>
</dbReference>
<accession>A0A9D1CUZ0</accession>
<keyword evidence="3" id="KW-1003">Cell membrane</keyword>
<sequence length="441" mass="48456">MKKMTLFHLSWPIFIETALFMFLGFIDVFVLSKYDDLAASAANTANQAVNLCTLVFTVISGASAVLISQALGANKREQASRIAALSIVFNLILGILISALLAIFSRPILLSMGAQEKILDYGTEYLLIVGVFLFTQALLGTISVIIRNHGFTRVTMYVTVVMNIINTFLDIVFVLGLLGFPKLGIRGVAIATSFSRIVGVVVLLIILFKRIEKPKIFKLLRPFPGKDMLSLLKIGIPSAFESFNYNLSQLVVTAIVLNFLTQTELITKTYVSNIAMFFYIFTVSIGQGAQILVGHKVGARDFDSAYKQGMRAFSTAFIISMALSLLGILLRYQLMALFTKDTAVISAGAVLIILNIFVEAGRTSNIIIISSLRGAGDVIFPTGVAIFSMWILSTFCGYLLAVVLGMGLNGLWVAFAADECFRGVLMLWRWRTGKWRLKRIA</sequence>
<dbReference type="EMBL" id="DVFW01000042">
    <property type="protein sequence ID" value="HIQ81231.1"/>
    <property type="molecule type" value="Genomic_DNA"/>
</dbReference>
<dbReference type="PANTHER" id="PTHR42925:SF1">
    <property type="entry name" value="VIRULENCE FACTOR MVIN"/>
    <property type="match status" value="1"/>
</dbReference>
<dbReference type="InterPro" id="IPR048279">
    <property type="entry name" value="MdtK-like"/>
</dbReference>
<reference evidence="8" key="2">
    <citation type="journal article" date="2021" name="PeerJ">
        <title>Extensive microbial diversity within the chicken gut microbiome revealed by metagenomics and culture.</title>
        <authorList>
            <person name="Gilroy R."/>
            <person name="Ravi A."/>
            <person name="Getino M."/>
            <person name="Pursley I."/>
            <person name="Horton D.L."/>
            <person name="Alikhan N.F."/>
            <person name="Baker D."/>
            <person name="Gharbi K."/>
            <person name="Hall N."/>
            <person name="Watson M."/>
            <person name="Adriaenssens E.M."/>
            <person name="Foster-Nyarko E."/>
            <person name="Jarju S."/>
            <person name="Secka A."/>
            <person name="Antonio M."/>
            <person name="Oren A."/>
            <person name="Chaudhuri R.R."/>
            <person name="La Ragione R."/>
            <person name="Hildebrand F."/>
            <person name="Pallen M.J."/>
        </authorList>
    </citation>
    <scope>NUCLEOTIDE SEQUENCE</scope>
    <source>
        <strain evidence="8">ChiSjej1B19-3389</strain>
    </source>
</reference>
<feature type="transmembrane region" description="Helical" evidence="7">
    <location>
        <begin position="83"/>
        <end position="105"/>
    </location>
</feature>
<feature type="transmembrane region" description="Helical" evidence="7">
    <location>
        <begin position="48"/>
        <end position="71"/>
    </location>
</feature>
<comment type="subcellular location">
    <subcellularLocation>
        <location evidence="1">Cell membrane</location>
        <topology evidence="1">Multi-pass membrane protein</topology>
    </subcellularLocation>
</comment>
<feature type="transmembrane region" description="Helical" evidence="7">
    <location>
        <begin position="313"/>
        <end position="330"/>
    </location>
</feature>
<evidence type="ECO:0000256" key="3">
    <source>
        <dbReference type="ARBA" id="ARBA00022475"/>
    </source>
</evidence>
<feature type="transmembrane region" description="Helical" evidence="7">
    <location>
        <begin position="273"/>
        <end position="293"/>
    </location>
</feature>
<keyword evidence="6 7" id="KW-0472">Membrane</keyword>
<feature type="transmembrane region" description="Helical" evidence="7">
    <location>
        <begin position="184"/>
        <end position="208"/>
    </location>
</feature>
<dbReference type="PIRSF" id="PIRSF006603">
    <property type="entry name" value="DinF"/>
    <property type="match status" value="1"/>
</dbReference>
<gene>
    <name evidence="8" type="ORF">IAD32_08130</name>
</gene>
<reference evidence="8" key="1">
    <citation type="submission" date="2020-10" db="EMBL/GenBank/DDBJ databases">
        <authorList>
            <person name="Gilroy R."/>
        </authorList>
    </citation>
    <scope>NUCLEOTIDE SEQUENCE</scope>
    <source>
        <strain evidence="8">ChiSjej1B19-3389</strain>
    </source>
</reference>
<dbReference type="Proteomes" id="UP000886787">
    <property type="component" value="Unassembled WGS sequence"/>
</dbReference>
<dbReference type="GO" id="GO:0015297">
    <property type="term" value="F:antiporter activity"/>
    <property type="evidence" value="ECO:0007669"/>
    <property type="project" value="InterPro"/>
</dbReference>
<dbReference type="NCBIfam" id="TIGR00797">
    <property type="entry name" value="matE"/>
    <property type="match status" value="1"/>
</dbReference>
<evidence type="ECO:0000256" key="7">
    <source>
        <dbReference type="SAM" id="Phobius"/>
    </source>
</evidence>
<dbReference type="AlphaFoldDB" id="A0A9D1CUZ0"/>
<protein>
    <submittedName>
        <fullName evidence="8">MATE family efflux transporter</fullName>
    </submittedName>
</protein>
<keyword evidence="5 7" id="KW-1133">Transmembrane helix</keyword>
<dbReference type="InterPro" id="IPR002528">
    <property type="entry name" value="MATE_fam"/>
</dbReference>